<evidence type="ECO:0000256" key="1">
    <source>
        <dbReference type="SAM" id="MobiDB-lite"/>
    </source>
</evidence>
<evidence type="ECO:0000313" key="3">
    <source>
        <dbReference type="EMBL" id="MFC5368769.1"/>
    </source>
</evidence>
<dbReference type="PANTHER" id="PTHR21310:SF15">
    <property type="entry name" value="AMINOGLYCOSIDE PHOSPHOTRANSFERASE DOMAIN-CONTAINING PROTEIN"/>
    <property type="match status" value="1"/>
</dbReference>
<name>A0ABD5RFI4_9EURY</name>
<keyword evidence="4" id="KW-1185">Reference proteome</keyword>
<dbReference type="InterPro" id="IPR051678">
    <property type="entry name" value="AGP_Transferase"/>
</dbReference>
<dbReference type="AlphaFoldDB" id="A0ABD5RFI4"/>
<evidence type="ECO:0000313" key="4">
    <source>
        <dbReference type="Proteomes" id="UP001596201"/>
    </source>
</evidence>
<gene>
    <name evidence="3" type="ORF">ACFPJ5_17740</name>
</gene>
<comment type="caution">
    <text evidence="3">The sequence shown here is derived from an EMBL/GenBank/DDBJ whole genome shotgun (WGS) entry which is preliminary data.</text>
</comment>
<dbReference type="Pfam" id="PF01636">
    <property type="entry name" value="APH"/>
    <property type="match status" value="1"/>
</dbReference>
<organism evidence="3 4">
    <name type="scientific">Salinirubrum litoreum</name>
    <dbReference type="NCBI Taxonomy" id="1126234"/>
    <lineage>
        <taxon>Archaea</taxon>
        <taxon>Methanobacteriati</taxon>
        <taxon>Methanobacteriota</taxon>
        <taxon>Stenosarchaea group</taxon>
        <taxon>Halobacteria</taxon>
        <taxon>Halobacteriales</taxon>
        <taxon>Haloferacaceae</taxon>
        <taxon>Salinirubrum</taxon>
    </lineage>
</organism>
<dbReference type="SUPFAM" id="SSF56112">
    <property type="entry name" value="Protein kinase-like (PK-like)"/>
    <property type="match status" value="1"/>
</dbReference>
<feature type="region of interest" description="Disordered" evidence="1">
    <location>
        <begin position="93"/>
        <end position="117"/>
    </location>
</feature>
<dbReference type="InterPro" id="IPR011009">
    <property type="entry name" value="Kinase-like_dom_sf"/>
</dbReference>
<protein>
    <submittedName>
        <fullName evidence="3">Phosphotransferase family protein</fullName>
    </submittedName>
</protein>
<accession>A0ABD5RFI4</accession>
<dbReference type="PANTHER" id="PTHR21310">
    <property type="entry name" value="AMINOGLYCOSIDE PHOSPHOTRANSFERASE-RELATED-RELATED"/>
    <property type="match status" value="1"/>
</dbReference>
<dbReference type="Gene3D" id="3.90.1200.10">
    <property type="match status" value="1"/>
</dbReference>
<evidence type="ECO:0000259" key="2">
    <source>
        <dbReference type="Pfam" id="PF01636"/>
    </source>
</evidence>
<dbReference type="Proteomes" id="UP001596201">
    <property type="component" value="Unassembled WGS sequence"/>
</dbReference>
<dbReference type="RefSeq" id="WP_227231339.1">
    <property type="nucleotide sequence ID" value="NZ_JAJCVJ010000003.1"/>
</dbReference>
<feature type="compositionally biased region" description="Low complexity" evidence="1">
    <location>
        <begin position="100"/>
        <end position="114"/>
    </location>
</feature>
<dbReference type="EMBL" id="JBHSKX010000004">
    <property type="protein sequence ID" value="MFC5368769.1"/>
    <property type="molecule type" value="Genomic_DNA"/>
</dbReference>
<proteinExistence type="predicted"/>
<dbReference type="InterPro" id="IPR002575">
    <property type="entry name" value="Aminoglycoside_PTrfase"/>
</dbReference>
<sequence length="357" mass="38655">MTAGEWESVVSACCARHADDVRVTRLLHAVPPHCVADVEFAGRRAVCKVSLAERGRAGVEGRVLRYVDRETSVPVPAVLATDDAGFVADYREDAPTSDRSAAGSPGDTDSSAGDTDSHVTTEWLSAAGRTLATLHDEATFDRSGTLAVESESSSAESERDSLTVGECGLRIESLPGVKTSDARWPAALDAQLAVYEDSLAGTGYADVARDARRFVTTHADRVALPADWRPSLCHGWFSPDHVAVRDGSVACVVDFEHALVGSPEWDYWRTVVPLVSGRGWSVPAGGRETFRASYESVRSLPPGTDEREPAYRALLAVSYLDSLHAQQGIDAETRDRAEFFRERATEGFDRLSVQWSE</sequence>
<feature type="domain" description="Aminoglycoside phosphotransferase" evidence="2">
    <location>
        <begin position="44"/>
        <end position="294"/>
    </location>
</feature>
<reference evidence="3 4" key="1">
    <citation type="journal article" date="2019" name="Int. J. Syst. Evol. Microbiol.">
        <title>The Global Catalogue of Microorganisms (GCM) 10K type strain sequencing project: providing services to taxonomists for standard genome sequencing and annotation.</title>
        <authorList>
            <consortium name="The Broad Institute Genomics Platform"/>
            <consortium name="The Broad Institute Genome Sequencing Center for Infectious Disease"/>
            <person name="Wu L."/>
            <person name="Ma J."/>
        </authorList>
    </citation>
    <scope>NUCLEOTIDE SEQUENCE [LARGE SCALE GENOMIC DNA]</scope>
    <source>
        <strain evidence="3 4">CGMCC 1.12237</strain>
    </source>
</reference>